<proteinExistence type="predicted"/>
<organism evidence="1 2">
    <name type="scientific">Durusdinium trenchii</name>
    <dbReference type="NCBI Taxonomy" id="1381693"/>
    <lineage>
        <taxon>Eukaryota</taxon>
        <taxon>Sar</taxon>
        <taxon>Alveolata</taxon>
        <taxon>Dinophyceae</taxon>
        <taxon>Suessiales</taxon>
        <taxon>Symbiodiniaceae</taxon>
        <taxon>Durusdinium</taxon>
    </lineage>
</organism>
<protein>
    <submittedName>
        <fullName evidence="1">Uncharacterized protein</fullName>
    </submittedName>
</protein>
<dbReference type="EMBL" id="CAXAMM010025936">
    <property type="protein sequence ID" value="CAK9057891.1"/>
    <property type="molecule type" value="Genomic_DNA"/>
</dbReference>
<name>A0ABP0N2T0_9DINO</name>
<evidence type="ECO:0000313" key="1">
    <source>
        <dbReference type="EMBL" id="CAK9057891.1"/>
    </source>
</evidence>
<feature type="non-terminal residue" evidence="1">
    <location>
        <position position="1"/>
    </location>
</feature>
<keyword evidence="2" id="KW-1185">Reference proteome</keyword>
<comment type="caution">
    <text evidence="1">The sequence shown here is derived from an EMBL/GenBank/DDBJ whole genome shotgun (WGS) entry which is preliminary data.</text>
</comment>
<dbReference type="Proteomes" id="UP001642464">
    <property type="component" value="Unassembled WGS sequence"/>
</dbReference>
<evidence type="ECO:0000313" key="2">
    <source>
        <dbReference type="Proteomes" id="UP001642464"/>
    </source>
</evidence>
<accession>A0ABP0N2T0</accession>
<gene>
    <name evidence="1" type="ORF">SCF082_LOCUS30973</name>
</gene>
<feature type="non-terminal residue" evidence="1">
    <location>
        <position position="146"/>
    </location>
</feature>
<reference evidence="1 2" key="1">
    <citation type="submission" date="2024-02" db="EMBL/GenBank/DDBJ databases">
        <authorList>
            <person name="Chen Y."/>
            <person name="Shah S."/>
            <person name="Dougan E. K."/>
            <person name="Thang M."/>
            <person name="Chan C."/>
        </authorList>
    </citation>
    <scope>NUCLEOTIDE SEQUENCE [LARGE SCALE GENOMIC DNA]</scope>
</reference>
<sequence>LDGRMFGHPHSRERVWRICYDKRLKKWNCKYSLEELAKIMLAPVDQLKLDYSAYLLALPQLVDEAEVYETDLSESQAKRLRAFRNLAPEKSVYDVSQDPEYRKRTENKDKSLPCLATSSEDLVDTGSFSDGALRRMAGNGVQLMQA</sequence>